<dbReference type="InterPro" id="IPR010295">
    <property type="entry name" value="DUF898"/>
</dbReference>
<dbReference type="AlphaFoldDB" id="A0A142JNE1"/>
<evidence type="ECO:0000256" key="1">
    <source>
        <dbReference type="SAM" id="MobiDB-lite"/>
    </source>
</evidence>
<keyword evidence="4" id="KW-1185">Reference proteome</keyword>
<organism evidence="3 4">
    <name type="scientific">Cupriavidus nantongensis</name>
    <dbReference type="NCBI Taxonomy" id="1796606"/>
    <lineage>
        <taxon>Bacteria</taxon>
        <taxon>Pseudomonadati</taxon>
        <taxon>Pseudomonadota</taxon>
        <taxon>Betaproteobacteria</taxon>
        <taxon>Burkholderiales</taxon>
        <taxon>Burkholderiaceae</taxon>
        <taxon>Cupriavidus</taxon>
    </lineage>
</organism>
<dbReference type="KEGG" id="cnan:A2G96_18650"/>
<feature type="transmembrane region" description="Helical" evidence="2">
    <location>
        <begin position="163"/>
        <end position="185"/>
    </location>
</feature>
<dbReference type="Pfam" id="PF05987">
    <property type="entry name" value="DUF898"/>
    <property type="match status" value="1"/>
</dbReference>
<evidence type="ECO:0000313" key="3">
    <source>
        <dbReference type="EMBL" id="AMR79603.1"/>
    </source>
</evidence>
<evidence type="ECO:0000256" key="2">
    <source>
        <dbReference type="SAM" id="Phobius"/>
    </source>
</evidence>
<keyword evidence="2" id="KW-0812">Transmembrane</keyword>
<feature type="region of interest" description="Disordered" evidence="1">
    <location>
        <begin position="1"/>
        <end position="27"/>
    </location>
</feature>
<dbReference type="EMBL" id="CP014844">
    <property type="protein sequence ID" value="AMR79603.1"/>
    <property type="molecule type" value="Genomic_DNA"/>
</dbReference>
<feature type="transmembrane region" description="Helical" evidence="2">
    <location>
        <begin position="119"/>
        <end position="142"/>
    </location>
</feature>
<keyword evidence="2" id="KW-1133">Transmembrane helix</keyword>
<proteinExistence type="predicted"/>
<dbReference type="RefSeq" id="WP_062801561.1">
    <property type="nucleotide sequence ID" value="NZ_CP014844.1"/>
</dbReference>
<reference evidence="3 4" key="1">
    <citation type="submission" date="2016-03" db="EMBL/GenBank/DDBJ databases">
        <title>Complete genome sequence of a novel chlorpyrifos degrading bacterium, Cupriavidus nantongensis sp. X1.</title>
        <authorList>
            <person name="Fang L."/>
        </authorList>
    </citation>
    <scope>NUCLEOTIDE SEQUENCE [LARGE SCALE GENOMIC DNA]</scope>
    <source>
        <strain evidence="3 4">X1</strain>
    </source>
</reference>
<accession>A0A142JNE1</accession>
<feature type="transmembrane region" description="Helical" evidence="2">
    <location>
        <begin position="245"/>
        <end position="269"/>
    </location>
</feature>
<dbReference type="Proteomes" id="UP000075238">
    <property type="component" value="Chromosome 1"/>
</dbReference>
<evidence type="ECO:0000313" key="4">
    <source>
        <dbReference type="Proteomes" id="UP000075238"/>
    </source>
</evidence>
<feature type="compositionally biased region" description="Low complexity" evidence="1">
    <location>
        <begin position="9"/>
        <end position="27"/>
    </location>
</feature>
<protein>
    <submittedName>
        <fullName evidence="3">Uncharacterized protein</fullName>
    </submittedName>
</protein>
<keyword evidence="2" id="KW-0472">Membrane</keyword>
<feature type="transmembrane region" description="Helical" evidence="2">
    <location>
        <begin position="95"/>
        <end position="113"/>
    </location>
</feature>
<sequence>MQAGSDFTLATPAEPAEPAEPAAPHGPRAAALRPLALSFTGSGSEYFRIWIVNALLTIVTLGIYSAWAKVRTLQYFYRNTRLDGASFDYHGKPSAILKGRAIVFGLVLAFQFASTFSPFLALAMLVVLLAVFPLLLVRSLRFRMANSSYRGLRFGFTGGDAEAYRVFVLWPLAAVATLGLLGPLAHQRFKRYQHNHTRFGTAPFGFHACAGDFYRTYLRAFGVVLAGTLVMAAAGFLMAPGIGNFGAAALLGFGIAGFYLGMLSVSPYLMARLQNVVWSHTTLAPHAFRSEVSAARMVFIFVTNLIAIALTLGLFLPFARVRATRYRLQCVTMLAAGPLDSFVAGEAQQVGALGDAAVDWYDIDIAL</sequence>
<feature type="transmembrane region" description="Helical" evidence="2">
    <location>
        <begin position="47"/>
        <end position="68"/>
    </location>
</feature>
<dbReference type="OrthoDB" id="9765721at2"/>
<feature type="transmembrane region" description="Helical" evidence="2">
    <location>
        <begin position="220"/>
        <end position="238"/>
    </location>
</feature>
<feature type="transmembrane region" description="Helical" evidence="2">
    <location>
        <begin position="298"/>
        <end position="319"/>
    </location>
</feature>
<name>A0A142JNE1_9BURK</name>
<gene>
    <name evidence="3" type="ORF">A2G96_18650</name>
</gene>